<dbReference type="EMBL" id="OW240913">
    <property type="protein sequence ID" value="CAH2253837.1"/>
    <property type="molecule type" value="Genomic_DNA"/>
</dbReference>
<sequence>MAFPNVKAYYQAAVLTSLLSHLIKDKQPQWVVMENRAIRLFQVPNLLWLHKKNRPTTPTMPSQLALALQVWETHRTHFETGCPLSMATPIEAITYCIPTFHATPWKEKGITHLSHVCEAGKLMDFTRLRAIYDIPQTSQYSHIPLKSLLGKQSKVRMPDHRDPVEISAWEKIRISGKTSPKFKPLSDCYKVLQTYTPLHKSPQAANWHLDLETKVPEGTWKHIISSTRKLIKSAPLLEQHQKTLYRWYMVPTRIHKQYPHSSPLCWRCTQEQEQGTVMHIWWRCPQLARFWKKVHKLIKRATNTDINFEPATFLLLNFPNVAPAHKMKLICHVLLTAQKLIARSWKYTKAPNIQTLIQEIDKQLIYETYFIKTHPRPQRFLGTWELWHS</sequence>
<proteinExistence type="predicted"/>
<evidence type="ECO:0000313" key="2">
    <source>
        <dbReference type="Proteomes" id="UP001295444"/>
    </source>
</evidence>
<protein>
    <submittedName>
        <fullName evidence="1">Uncharacterized protein</fullName>
    </submittedName>
</protein>
<reference evidence="1" key="1">
    <citation type="submission" date="2022-03" db="EMBL/GenBank/DDBJ databases">
        <authorList>
            <person name="Alioto T."/>
            <person name="Alioto T."/>
            <person name="Gomez Garrido J."/>
        </authorList>
    </citation>
    <scope>NUCLEOTIDE SEQUENCE</scope>
</reference>
<gene>
    <name evidence="1" type="ORF">PECUL_23A010645</name>
</gene>
<dbReference type="Proteomes" id="UP001295444">
    <property type="component" value="Chromosome 02"/>
</dbReference>
<organism evidence="1 2">
    <name type="scientific">Pelobates cultripes</name>
    <name type="common">Western spadefoot toad</name>
    <dbReference type="NCBI Taxonomy" id="61616"/>
    <lineage>
        <taxon>Eukaryota</taxon>
        <taxon>Metazoa</taxon>
        <taxon>Chordata</taxon>
        <taxon>Craniata</taxon>
        <taxon>Vertebrata</taxon>
        <taxon>Euteleostomi</taxon>
        <taxon>Amphibia</taxon>
        <taxon>Batrachia</taxon>
        <taxon>Anura</taxon>
        <taxon>Pelobatoidea</taxon>
        <taxon>Pelobatidae</taxon>
        <taxon>Pelobates</taxon>
    </lineage>
</organism>
<evidence type="ECO:0000313" key="1">
    <source>
        <dbReference type="EMBL" id="CAH2253837.1"/>
    </source>
</evidence>
<dbReference type="AlphaFoldDB" id="A0AAD1RHC8"/>
<keyword evidence="2" id="KW-1185">Reference proteome</keyword>
<name>A0AAD1RHC8_PELCU</name>
<accession>A0AAD1RHC8</accession>